<dbReference type="CDD" id="cd00383">
    <property type="entry name" value="trans_reg_C"/>
    <property type="match status" value="1"/>
</dbReference>
<dbReference type="Gene3D" id="3.40.50.2300">
    <property type="match status" value="1"/>
</dbReference>
<dbReference type="PROSITE" id="PS51755">
    <property type="entry name" value="OMPR_PHOB"/>
    <property type="match status" value="1"/>
</dbReference>
<dbReference type="PROSITE" id="PS50110">
    <property type="entry name" value="RESPONSE_REGULATORY"/>
    <property type="match status" value="1"/>
</dbReference>
<dbReference type="AlphaFoldDB" id="A0A1J1LVB2"/>
<reference evidence="9" key="1">
    <citation type="submission" date="2015-10" db="EMBL/GenBank/DDBJ databases">
        <authorList>
            <person name="Regsiter A."/>
            <person name="william w."/>
        </authorList>
    </citation>
    <scope>NUCLEOTIDE SEQUENCE [LARGE SCALE GENOMIC DNA]</scope>
</reference>
<evidence type="ECO:0000256" key="4">
    <source>
        <dbReference type="SAM" id="Coils"/>
    </source>
</evidence>
<dbReference type="InterPro" id="IPR000014">
    <property type="entry name" value="PAS"/>
</dbReference>
<evidence type="ECO:0000259" key="7">
    <source>
        <dbReference type="PROSITE" id="PS51755"/>
    </source>
</evidence>
<dbReference type="GO" id="GO:0005829">
    <property type="term" value="C:cytosol"/>
    <property type="evidence" value="ECO:0007669"/>
    <property type="project" value="TreeGrafter"/>
</dbReference>
<dbReference type="NCBIfam" id="TIGR00229">
    <property type="entry name" value="sensory_box"/>
    <property type="match status" value="1"/>
</dbReference>
<proteinExistence type="predicted"/>
<dbReference type="SMART" id="SM00448">
    <property type="entry name" value="REC"/>
    <property type="match status" value="1"/>
</dbReference>
<dbReference type="InterPro" id="IPR036388">
    <property type="entry name" value="WH-like_DNA-bd_sf"/>
</dbReference>
<dbReference type="SUPFAM" id="SSF55785">
    <property type="entry name" value="PYP-like sensor domain (PAS domain)"/>
    <property type="match status" value="1"/>
</dbReference>
<dbReference type="InterPro" id="IPR000700">
    <property type="entry name" value="PAS-assoc_C"/>
</dbReference>
<dbReference type="PROSITE" id="PS50113">
    <property type="entry name" value="PAC"/>
    <property type="match status" value="1"/>
</dbReference>
<dbReference type="InterPro" id="IPR013655">
    <property type="entry name" value="PAS_fold_3"/>
</dbReference>
<sequence length="408" mass="46698">MRILLVSPDPTLCRVIHQVLSRHSFIVDIATNGEEAWELLQAFMYDGVLLEAVLPDMDGVTLCCRLREVGNPVLILLMLEPADANTCVDGLDSGADACLVKPIQFPELLAQLRALARRGLRRASPLLTWGPLSLNPTAQQITCHGQILKVNRKEYQILKLFLTYPRQMFSRSEIGDRLWTLDDELPSDATLKSHIRSIRRKLEQAGLQDFIQTHYGLGYCLDPVYNKENQSLNRDPYLLEGIVDSITANIWQELMAANARLHEEIEQRKHIEAQLRRSEMMLRNAQRVAQVGCWEFDVITREIYWTEELFLIHGLDPNQPAPSAEEILALIHPDDRQLHQEAIQYRALRREAFEANLRIIRANDGEIRYINARGGPVFDHSGQIIKLTGTTFDVTQWLRHLQETGFLP</sequence>
<comment type="caution">
    <text evidence="2">Lacks conserved residue(s) required for the propagation of feature annotation.</text>
</comment>
<dbReference type="Gene3D" id="1.10.10.10">
    <property type="entry name" value="Winged helix-like DNA-binding domain superfamily/Winged helix DNA-binding domain"/>
    <property type="match status" value="1"/>
</dbReference>
<feature type="domain" description="OmpR/PhoB-type" evidence="7">
    <location>
        <begin position="124"/>
        <end position="223"/>
    </location>
</feature>
<dbReference type="InterPro" id="IPR035965">
    <property type="entry name" value="PAS-like_dom_sf"/>
</dbReference>
<dbReference type="PANTHER" id="PTHR48111:SF15">
    <property type="entry name" value="OMPR SUBFAMILY"/>
    <property type="match status" value="1"/>
</dbReference>
<evidence type="ECO:0000259" key="5">
    <source>
        <dbReference type="PROSITE" id="PS50110"/>
    </source>
</evidence>
<evidence type="ECO:0000256" key="1">
    <source>
        <dbReference type="ARBA" id="ARBA00023125"/>
    </source>
</evidence>
<evidence type="ECO:0000313" key="8">
    <source>
        <dbReference type="EMBL" id="CUR36042.1"/>
    </source>
</evidence>
<dbReference type="GO" id="GO:0000156">
    <property type="term" value="F:phosphorelay response regulator activity"/>
    <property type="evidence" value="ECO:0007669"/>
    <property type="project" value="TreeGrafter"/>
</dbReference>
<feature type="coiled-coil region" evidence="4">
    <location>
        <begin position="254"/>
        <end position="288"/>
    </location>
</feature>
<evidence type="ECO:0000256" key="3">
    <source>
        <dbReference type="PROSITE-ProRule" id="PRU01091"/>
    </source>
</evidence>
<evidence type="ECO:0000259" key="6">
    <source>
        <dbReference type="PROSITE" id="PS50113"/>
    </source>
</evidence>
<name>A0A1J1LVB2_9CYAN</name>
<accession>A0A1J1LVB2</accession>
<dbReference type="STRING" id="671072.PL921480152"/>
<dbReference type="CDD" id="cd00130">
    <property type="entry name" value="PAS"/>
    <property type="match status" value="1"/>
</dbReference>
<dbReference type="RefSeq" id="WP_072717164.1">
    <property type="nucleotide sequence ID" value="NZ_LN889764.1"/>
</dbReference>
<dbReference type="Proteomes" id="UP000184315">
    <property type="component" value="Unassembled WGS sequence"/>
</dbReference>
<dbReference type="GO" id="GO:0006355">
    <property type="term" value="P:regulation of DNA-templated transcription"/>
    <property type="evidence" value="ECO:0007669"/>
    <property type="project" value="InterPro"/>
</dbReference>
<keyword evidence="1 3" id="KW-0238">DNA-binding</keyword>
<organism evidence="8 9">
    <name type="scientific">Planktothrix tepida PCC 9214</name>
    <dbReference type="NCBI Taxonomy" id="671072"/>
    <lineage>
        <taxon>Bacteria</taxon>
        <taxon>Bacillati</taxon>
        <taxon>Cyanobacteriota</taxon>
        <taxon>Cyanophyceae</taxon>
        <taxon>Oscillatoriophycideae</taxon>
        <taxon>Oscillatoriales</taxon>
        <taxon>Microcoleaceae</taxon>
        <taxon>Planktothrix</taxon>
    </lineage>
</organism>
<protein>
    <submittedName>
        <fullName evidence="8">Two component transcriptional regulator winged helix family</fullName>
    </submittedName>
</protein>
<evidence type="ECO:0000256" key="2">
    <source>
        <dbReference type="PROSITE-ProRule" id="PRU00169"/>
    </source>
</evidence>
<dbReference type="GO" id="GO:0032993">
    <property type="term" value="C:protein-DNA complex"/>
    <property type="evidence" value="ECO:0007669"/>
    <property type="project" value="TreeGrafter"/>
</dbReference>
<dbReference type="PANTHER" id="PTHR48111">
    <property type="entry name" value="REGULATOR OF RPOS"/>
    <property type="match status" value="1"/>
</dbReference>
<gene>
    <name evidence="8" type="ORF">PL921480152</name>
</gene>
<dbReference type="EMBL" id="CZDF01000188">
    <property type="protein sequence ID" value="CUR36042.1"/>
    <property type="molecule type" value="Genomic_DNA"/>
</dbReference>
<feature type="domain" description="PAC" evidence="6">
    <location>
        <begin position="353"/>
        <end position="406"/>
    </location>
</feature>
<keyword evidence="4" id="KW-0175">Coiled coil</keyword>
<feature type="domain" description="Response regulatory" evidence="5">
    <location>
        <begin position="2"/>
        <end position="116"/>
    </location>
</feature>
<dbReference type="OrthoDB" id="440359at2"/>
<evidence type="ECO:0000313" key="9">
    <source>
        <dbReference type="Proteomes" id="UP000184315"/>
    </source>
</evidence>
<dbReference type="Pfam" id="PF00072">
    <property type="entry name" value="Response_reg"/>
    <property type="match status" value="1"/>
</dbReference>
<dbReference type="Gene3D" id="3.30.450.20">
    <property type="entry name" value="PAS domain"/>
    <property type="match status" value="1"/>
</dbReference>
<dbReference type="GO" id="GO:0000976">
    <property type="term" value="F:transcription cis-regulatory region binding"/>
    <property type="evidence" value="ECO:0007669"/>
    <property type="project" value="TreeGrafter"/>
</dbReference>
<dbReference type="Pfam" id="PF08447">
    <property type="entry name" value="PAS_3"/>
    <property type="match status" value="1"/>
</dbReference>
<keyword evidence="9" id="KW-1185">Reference proteome</keyword>
<dbReference type="InterPro" id="IPR039420">
    <property type="entry name" value="WalR-like"/>
</dbReference>
<dbReference type="SUPFAM" id="SSF52172">
    <property type="entry name" value="CheY-like"/>
    <property type="match status" value="1"/>
</dbReference>
<dbReference type="InterPro" id="IPR011006">
    <property type="entry name" value="CheY-like_superfamily"/>
</dbReference>
<dbReference type="InterPro" id="IPR001789">
    <property type="entry name" value="Sig_transdc_resp-reg_receiver"/>
</dbReference>
<dbReference type="SMART" id="SM00862">
    <property type="entry name" value="Trans_reg_C"/>
    <property type="match status" value="1"/>
</dbReference>
<dbReference type="Pfam" id="PF00486">
    <property type="entry name" value="Trans_reg_C"/>
    <property type="match status" value="1"/>
</dbReference>
<feature type="DNA-binding region" description="OmpR/PhoB-type" evidence="3">
    <location>
        <begin position="124"/>
        <end position="223"/>
    </location>
</feature>
<dbReference type="Gene3D" id="2.10.70.100">
    <property type="match status" value="1"/>
</dbReference>
<dbReference type="InterPro" id="IPR001867">
    <property type="entry name" value="OmpR/PhoB-type_DNA-bd"/>
</dbReference>